<organism evidence="1 2">
    <name type="scientific">Niastella yeongjuensis</name>
    <dbReference type="NCBI Taxonomy" id="354355"/>
    <lineage>
        <taxon>Bacteria</taxon>
        <taxon>Pseudomonadati</taxon>
        <taxon>Bacteroidota</taxon>
        <taxon>Chitinophagia</taxon>
        <taxon>Chitinophagales</taxon>
        <taxon>Chitinophagaceae</taxon>
        <taxon>Niastella</taxon>
    </lineage>
</organism>
<dbReference type="EMBL" id="LVXG01000056">
    <property type="protein sequence ID" value="OQP42803.1"/>
    <property type="molecule type" value="Genomic_DNA"/>
</dbReference>
<comment type="caution">
    <text evidence="1">The sequence shown here is derived from an EMBL/GenBank/DDBJ whole genome shotgun (WGS) entry which is preliminary data.</text>
</comment>
<accession>A0A1V9E9K2</accession>
<dbReference type="Proteomes" id="UP000192610">
    <property type="component" value="Unassembled WGS sequence"/>
</dbReference>
<protein>
    <submittedName>
        <fullName evidence="1">Uncharacterized protein</fullName>
    </submittedName>
</protein>
<evidence type="ECO:0000313" key="1">
    <source>
        <dbReference type="EMBL" id="OQP42803.1"/>
    </source>
</evidence>
<reference evidence="2" key="1">
    <citation type="submission" date="2016-04" db="EMBL/GenBank/DDBJ databases">
        <authorList>
            <person name="Chen L."/>
            <person name="Zhuang W."/>
            <person name="Wang G."/>
        </authorList>
    </citation>
    <scope>NUCLEOTIDE SEQUENCE [LARGE SCALE GENOMIC DNA]</scope>
    <source>
        <strain evidence="2">17621</strain>
    </source>
</reference>
<dbReference type="AlphaFoldDB" id="A0A1V9E9K2"/>
<sequence length="75" mass="9004">MLSQDFTLFSWENDMFSQDFTSVSWENFIQSWDLFFDFQVEEGHCKYTASHKSGMKLSFVPEIKYFIPPFSSRRP</sequence>
<proteinExistence type="predicted"/>
<evidence type="ECO:0000313" key="2">
    <source>
        <dbReference type="Proteomes" id="UP000192610"/>
    </source>
</evidence>
<keyword evidence="2" id="KW-1185">Reference proteome</keyword>
<name>A0A1V9E9K2_9BACT</name>
<gene>
    <name evidence="1" type="ORF">A4H97_11625</name>
</gene>